<evidence type="ECO:0000313" key="3">
    <source>
        <dbReference type="Proteomes" id="UP000728185"/>
    </source>
</evidence>
<feature type="compositionally biased region" description="Low complexity" evidence="1">
    <location>
        <begin position="45"/>
        <end position="61"/>
    </location>
</feature>
<proteinExistence type="predicted"/>
<protein>
    <submittedName>
        <fullName evidence="2">Uncharacterized protein</fullName>
    </submittedName>
</protein>
<dbReference type="AlphaFoldDB" id="A0A8E0VMR6"/>
<dbReference type="OrthoDB" id="6277057at2759"/>
<dbReference type="Proteomes" id="UP000728185">
    <property type="component" value="Unassembled WGS sequence"/>
</dbReference>
<feature type="compositionally biased region" description="Polar residues" evidence="1">
    <location>
        <begin position="95"/>
        <end position="109"/>
    </location>
</feature>
<evidence type="ECO:0000256" key="1">
    <source>
        <dbReference type="SAM" id="MobiDB-lite"/>
    </source>
</evidence>
<evidence type="ECO:0000313" key="2">
    <source>
        <dbReference type="EMBL" id="KAA0196822.1"/>
    </source>
</evidence>
<keyword evidence="3" id="KW-1185">Reference proteome</keyword>
<comment type="caution">
    <text evidence="2">The sequence shown here is derived from an EMBL/GenBank/DDBJ whole genome shotgun (WGS) entry which is preliminary data.</text>
</comment>
<organism evidence="2 3">
    <name type="scientific">Fasciolopsis buskii</name>
    <dbReference type="NCBI Taxonomy" id="27845"/>
    <lineage>
        <taxon>Eukaryota</taxon>
        <taxon>Metazoa</taxon>
        <taxon>Spiralia</taxon>
        <taxon>Lophotrochozoa</taxon>
        <taxon>Platyhelminthes</taxon>
        <taxon>Trematoda</taxon>
        <taxon>Digenea</taxon>
        <taxon>Plagiorchiida</taxon>
        <taxon>Echinostomata</taxon>
        <taxon>Echinostomatoidea</taxon>
        <taxon>Fasciolidae</taxon>
        <taxon>Fasciolopsis</taxon>
    </lineage>
</organism>
<feature type="region of interest" description="Disordered" evidence="1">
    <location>
        <begin position="27"/>
        <end position="109"/>
    </location>
</feature>
<reference evidence="2" key="1">
    <citation type="submission" date="2019-05" db="EMBL/GenBank/DDBJ databases">
        <title>Annotation for the trematode Fasciolopsis buski.</title>
        <authorList>
            <person name="Choi Y.-J."/>
        </authorList>
    </citation>
    <scope>NUCLEOTIDE SEQUENCE</scope>
    <source>
        <strain evidence="2">HT</strain>
        <tissue evidence="2">Whole worm</tissue>
    </source>
</reference>
<name>A0A8E0VMR6_9TREM</name>
<accession>A0A8E0VMR6</accession>
<sequence>MKELSEKVDEALRNGVECGERSINQLTRNLAMPPLAVQTNRPARQSSPSPQSLQPQTTPSPLALPPQPVQEQLQRKRMLQQEEAEQNRPAEKQQPPVTSRQMNFDTTTKSDINLETNVSLIKADNVEEPRNTDAQSEVNLFPLAQQLLYYGIVVFCVYKLTGWLHIRPTFGDPTEQHSFLYRLLVILFHWIFGW</sequence>
<gene>
    <name evidence="2" type="ORF">FBUS_04528</name>
</gene>
<dbReference type="EMBL" id="LUCM01002808">
    <property type="protein sequence ID" value="KAA0196822.1"/>
    <property type="molecule type" value="Genomic_DNA"/>
</dbReference>